<comment type="caution">
    <text evidence="7">The sequence shown here is derived from an EMBL/GenBank/DDBJ whole genome shotgun (WGS) entry which is preliminary data.</text>
</comment>
<reference evidence="7 8" key="1">
    <citation type="journal article" date="2024" name="Science">
        <title>Giant polyketide synthase enzymes in the biosynthesis of giant marine polyether toxins.</title>
        <authorList>
            <person name="Fallon T.R."/>
            <person name="Shende V.V."/>
            <person name="Wierzbicki I.H."/>
            <person name="Pendleton A.L."/>
            <person name="Watervoot N.F."/>
            <person name="Auber R.P."/>
            <person name="Gonzalez D.J."/>
            <person name="Wisecaver J.H."/>
            <person name="Moore B.S."/>
        </authorList>
    </citation>
    <scope>NUCLEOTIDE SEQUENCE [LARGE SCALE GENOMIC DNA]</scope>
    <source>
        <strain evidence="7 8">12B1</strain>
    </source>
</reference>
<keyword evidence="8" id="KW-1185">Reference proteome</keyword>
<dbReference type="PANTHER" id="PTHR46803">
    <property type="entry name" value="E3 UBIQUITIN-PROTEIN LIGASE CHIP"/>
    <property type="match status" value="1"/>
</dbReference>
<dbReference type="GO" id="GO:0000209">
    <property type="term" value="P:protein polyubiquitination"/>
    <property type="evidence" value="ECO:0007669"/>
    <property type="project" value="TreeGrafter"/>
</dbReference>
<evidence type="ECO:0000313" key="7">
    <source>
        <dbReference type="EMBL" id="KAL1500025.1"/>
    </source>
</evidence>
<evidence type="ECO:0000259" key="6">
    <source>
        <dbReference type="PROSITE" id="PS51698"/>
    </source>
</evidence>
<gene>
    <name evidence="7" type="ORF">AB1Y20_012702</name>
</gene>
<dbReference type="EC" id="2.3.2.27" evidence="2"/>
<evidence type="ECO:0000313" key="8">
    <source>
        <dbReference type="Proteomes" id="UP001515480"/>
    </source>
</evidence>
<dbReference type="GO" id="GO:0071218">
    <property type="term" value="P:cellular response to misfolded protein"/>
    <property type="evidence" value="ECO:0007669"/>
    <property type="project" value="TreeGrafter"/>
</dbReference>
<dbReference type="Proteomes" id="UP001515480">
    <property type="component" value="Unassembled WGS sequence"/>
</dbReference>
<dbReference type="SUPFAM" id="SSF57850">
    <property type="entry name" value="RING/U-box"/>
    <property type="match status" value="1"/>
</dbReference>
<organism evidence="7 8">
    <name type="scientific">Prymnesium parvum</name>
    <name type="common">Toxic golden alga</name>
    <dbReference type="NCBI Taxonomy" id="97485"/>
    <lineage>
        <taxon>Eukaryota</taxon>
        <taxon>Haptista</taxon>
        <taxon>Haptophyta</taxon>
        <taxon>Prymnesiophyceae</taxon>
        <taxon>Prymnesiales</taxon>
        <taxon>Prymnesiaceae</taxon>
        <taxon>Prymnesium</taxon>
    </lineage>
</organism>
<dbReference type="InterPro" id="IPR013083">
    <property type="entry name" value="Znf_RING/FYVE/PHD"/>
</dbReference>
<dbReference type="EMBL" id="JBGBPQ010000024">
    <property type="protein sequence ID" value="KAL1500025.1"/>
    <property type="molecule type" value="Genomic_DNA"/>
</dbReference>
<comment type="catalytic activity">
    <reaction evidence="1">
        <text>S-ubiquitinyl-[E2 ubiquitin-conjugating enzyme]-L-cysteine + [acceptor protein]-L-lysine = [E2 ubiquitin-conjugating enzyme]-L-cysteine + N(6)-ubiquitinyl-[acceptor protein]-L-lysine.</text>
        <dbReference type="EC" id="2.3.2.27"/>
    </reaction>
</comment>
<feature type="domain" description="U-box" evidence="6">
    <location>
        <begin position="89"/>
        <end position="163"/>
    </location>
</feature>
<dbReference type="GO" id="GO:0006515">
    <property type="term" value="P:protein quality control for misfolded or incompletely synthesized proteins"/>
    <property type="evidence" value="ECO:0007669"/>
    <property type="project" value="TreeGrafter"/>
</dbReference>
<evidence type="ECO:0000256" key="2">
    <source>
        <dbReference type="ARBA" id="ARBA00012483"/>
    </source>
</evidence>
<evidence type="ECO:0000256" key="3">
    <source>
        <dbReference type="ARBA" id="ARBA00022679"/>
    </source>
</evidence>
<dbReference type="Pfam" id="PF04564">
    <property type="entry name" value="U-box"/>
    <property type="match status" value="1"/>
</dbReference>
<dbReference type="GO" id="GO:0043161">
    <property type="term" value="P:proteasome-mediated ubiquitin-dependent protein catabolic process"/>
    <property type="evidence" value="ECO:0007669"/>
    <property type="project" value="TreeGrafter"/>
</dbReference>
<dbReference type="Gene3D" id="3.30.40.10">
    <property type="entry name" value="Zinc/RING finger domain, C3HC4 (zinc finger)"/>
    <property type="match status" value="1"/>
</dbReference>
<keyword evidence="4" id="KW-0677">Repeat</keyword>
<evidence type="ECO:0000256" key="5">
    <source>
        <dbReference type="ARBA" id="ARBA00022786"/>
    </source>
</evidence>
<keyword evidence="5" id="KW-0833">Ubl conjugation pathway</keyword>
<protein>
    <recommendedName>
        <fullName evidence="2">RING-type E3 ubiquitin transferase</fullName>
        <ecNumber evidence="2">2.3.2.27</ecNumber>
    </recommendedName>
</protein>
<dbReference type="AlphaFoldDB" id="A0AB34IJ45"/>
<dbReference type="GO" id="GO:0061630">
    <property type="term" value="F:ubiquitin protein ligase activity"/>
    <property type="evidence" value="ECO:0007669"/>
    <property type="project" value="UniProtKB-EC"/>
</dbReference>
<sequence length="167" mass="19387">MHEPIQKIEGVGAGINRIFAIAGMKTVFDLHKISTREENTSIVEAAMSYVREKFPGLNDDYYVEQHRRMRTRCINVAIRVQEGKPIQMEIPDVFQCPLSYDWLVEPVMTPSWQKTYSRSEITRWIERHHTDPSTGAALTVDQLIPNRAMADAVEFYRRQNTRISIMC</sequence>
<dbReference type="PANTHER" id="PTHR46803:SF2">
    <property type="entry name" value="E3 UBIQUITIN-PROTEIN LIGASE CHIP"/>
    <property type="match status" value="1"/>
</dbReference>
<dbReference type="InterPro" id="IPR003613">
    <property type="entry name" value="Ubox_domain"/>
</dbReference>
<keyword evidence="3" id="KW-0808">Transferase</keyword>
<dbReference type="GO" id="GO:0005737">
    <property type="term" value="C:cytoplasm"/>
    <property type="evidence" value="ECO:0007669"/>
    <property type="project" value="TreeGrafter"/>
</dbReference>
<evidence type="ECO:0000256" key="4">
    <source>
        <dbReference type="ARBA" id="ARBA00022737"/>
    </source>
</evidence>
<proteinExistence type="predicted"/>
<dbReference type="PROSITE" id="PS51698">
    <property type="entry name" value="U_BOX"/>
    <property type="match status" value="1"/>
</dbReference>
<evidence type="ECO:0000256" key="1">
    <source>
        <dbReference type="ARBA" id="ARBA00000900"/>
    </source>
</evidence>
<accession>A0AB34IJ45</accession>
<dbReference type="SMART" id="SM00504">
    <property type="entry name" value="Ubox"/>
    <property type="match status" value="1"/>
</dbReference>
<name>A0AB34IJ45_PRYPA</name>
<dbReference type="GO" id="GO:0051087">
    <property type="term" value="F:protein-folding chaperone binding"/>
    <property type="evidence" value="ECO:0007669"/>
    <property type="project" value="TreeGrafter"/>
</dbReference>
<dbReference type="GO" id="GO:0045862">
    <property type="term" value="P:positive regulation of proteolysis"/>
    <property type="evidence" value="ECO:0007669"/>
    <property type="project" value="TreeGrafter"/>
</dbReference>